<keyword evidence="9" id="KW-1185">Reference proteome</keyword>
<evidence type="ECO:0000256" key="2">
    <source>
        <dbReference type="ARBA" id="ARBA00023015"/>
    </source>
</evidence>
<dbReference type="GO" id="GO:0005634">
    <property type="term" value="C:nucleus"/>
    <property type="evidence" value="ECO:0007669"/>
    <property type="project" value="UniProtKB-SubCell"/>
</dbReference>
<evidence type="ECO:0000256" key="4">
    <source>
        <dbReference type="ARBA" id="ARBA00023163"/>
    </source>
</evidence>
<feature type="domain" description="AP2/ERF" evidence="7">
    <location>
        <begin position="107"/>
        <end position="164"/>
    </location>
</feature>
<dbReference type="InterPro" id="IPR001471">
    <property type="entry name" value="AP2/ERF_dom"/>
</dbReference>
<dbReference type="PIRSF" id="PIRSF038123">
    <property type="entry name" value="PTI6"/>
    <property type="match status" value="1"/>
</dbReference>
<dbReference type="InterPro" id="IPR016177">
    <property type="entry name" value="DNA-bd_dom_sf"/>
</dbReference>
<proteinExistence type="predicted"/>
<name>A0A2P5BPN9_TREOI</name>
<reference evidence="9" key="1">
    <citation type="submission" date="2016-06" db="EMBL/GenBank/DDBJ databases">
        <title>Parallel loss of symbiosis genes in relatives of nitrogen-fixing non-legume Parasponia.</title>
        <authorList>
            <person name="Van Velzen R."/>
            <person name="Holmer R."/>
            <person name="Bu F."/>
            <person name="Rutten L."/>
            <person name="Van Zeijl A."/>
            <person name="Liu W."/>
            <person name="Santuari L."/>
            <person name="Cao Q."/>
            <person name="Sharma T."/>
            <person name="Shen D."/>
            <person name="Roswanjaya Y."/>
            <person name="Wardhani T."/>
            <person name="Kalhor M.S."/>
            <person name="Jansen J."/>
            <person name="Van den Hoogen J."/>
            <person name="Gungor B."/>
            <person name="Hartog M."/>
            <person name="Hontelez J."/>
            <person name="Verver J."/>
            <person name="Yang W.-C."/>
            <person name="Schijlen E."/>
            <person name="Repin R."/>
            <person name="Schilthuizen M."/>
            <person name="Schranz E."/>
            <person name="Heidstra R."/>
            <person name="Miyata K."/>
            <person name="Fedorova E."/>
            <person name="Kohlen W."/>
            <person name="Bisseling T."/>
            <person name="Smit S."/>
            <person name="Geurts R."/>
        </authorList>
    </citation>
    <scope>NUCLEOTIDE SEQUENCE [LARGE SCALE GENOMIC DNA]</scope>
    <source>
        <strain evidence="9">cv. RG33-2</strain>
    </source>
</reference>
<dbReference type="Proteomes" id="UP000237000">
    <property type="component" value="Unassembled WGS sequence"/>
</dbReference>
<keyword evidence="2" id="KW-0805">Transcription regulation</keyword>
<dbReference type="PANTHER" id="PTHR31194">
    <property type="entry name" value="SHN SHINE , DNA BINDING / TRANSCRIPTION FACTOR"/>
    <property type="match status" value="1"/>
</dbReference>
<feature type="region of interest" description="Disordered" evidence="6">
    <location>
        <begin position="178"/>
        <end position="217"/>
    </location>
</feature>
<evidence type="ECO:0000259" key="7">
    <source>
        <dbReference type="PROSITE" id="PS51032"/>
    </source>
</evidence>
<sequence length="274" mass="30802">MIDYYHKALSDPTIKFTEHKTTTRKLLPDPKPMTRVRQKVVRVIITDADATDSSSDEDEEKMSVRRVKRHVREINLERPPPPPPAKQDRVPKGPLKSPESDLVRRKKFRGVRRRPWGRWAAEIRDPTRRKRVWLGTFDTAEEAATVYDQAAVKLKGANAVTNFPNSVTTETTAAVTGVEVLGSENKEKEKEKEKESSSTESSESDGGATSSPTSVLRFDEPTPFGGFGYFDFDAETFGFDFDGPLGLPDVMLSRKSQGLAEVEFSEFDLMDVVF</sequence>
<dbReference type="InterPro" id="IPR050913">
    <property type="entry name" value="AP2/ERF_ERF"/>
</dbReference>
<evidence type="ECO:0000256" key="1">
    <source>
        <dbReference type="ARBA" id="ARBA00004123"/>
    </source>
</evidence>
<evidence type="ECO:0000256" key="3">
    <source>
        <dbReference type="ARBA" id="ARBA00023125"/>
    </source>
</evidence>
<dbReference type="SUPFAM" id="SSF54171">
    <property type="entry name" value="DNA-binding domain"/>
    <property type="match status" value="1"/>
</dbReference>
<keyword evidence="3" id="KW-0238">DNA-binding</keyword>
<dbReference type="CDD" id="cd00018">
    <property type="entry name" value="AP2"/>
    <property type="match status" value="1"/>
</dbReference>
<dbReference type="SMART" id="SM00380">
    <property type="entry name" value="AP2"/>
    <property type="match status" value="1"/>
</dbReference>
<feature type="compositionally biased region" description="Basic and acidic residues" evidence="6">
    <location>
        <begin position="184"/>
        <end position="197"/>
    </location>
</feature>
<evidence type="ECO:0000313" key="8">
    <source>
        <dbReference type="EMBL" id="PON50704.1"/>
    </source>
</evidence>
<dbReference type="PRINTS" id="PR00367">
    <property type="entry name" value="ETHRSPELEMNT"/>
</dbReference>
<dbReference type="PANTHER" id="PTHR31194:SF166">
    <property type="entry name" value="PATHOGENESIS-RELATED GENES TRANSCRIPTIONAL ACTIVATOR PTI6"/>
    <property type="match status" value="1"/>
</dbReference>
<dbReference type="Gene3D" id="3.30.730.10">
    <property type="entry name" value="AP2/ERF domain"/>
    <property type="match status" value="1"/>
</dbReference>
<evidence type="ECO:0000256" key="5">
    <source>
        <dbReference type="ARBA" id="ARBA00023242"/>
    </source>
</evidence>
<comment type="subcellular location">
    <subcellularLocation>
        <location evidence="1">Nucleus</location>
    </subcellularLocation>
</comment>
<dbReference type="AlphaFoldDB" id="A0A2P5BPN9"/>
<dbReference type="FunFam" id="3.30.730.10:FF:000001">
    <property type="entry name" value="Ethylene-responsive transcription factor 2"/>
    <property type="match status" value="1"/>
</dbReference>
<evidence type="ECO:0000313" key="9">
    <source>
        <dbReference type="Proteomes" id="UP000237000"/>
    </source>
</evidence>
<evidence type="ECO:0000256" key="6">
    <source>
        <dbReference type="SAM" id="MobiDB-lite"/>
    </source>
</evidence>
<gene>
    <name evidence="8" type="primary">TorERF71</name>
    <name evidence="8" type="ORF">TorRG33x02_313330</name>
</gene>
<organism evidence="8 9">
    <name type="scientific">Trema orientale</name>
    <name type="common">Charcoal tree</name>
    <name type="synonym">Celtis orientalis</name>
    <dbReference type="NCBI Taxonomy" id="63057"/>
    <lineage>
        <taxon>Eukaryota</taxon>
        <taxon>Viridiplantae</taxon>
        <taxon>Streptophyta</taxon>
        <taxon>Embryophyta</taxon>
        <taxon>Tracheophyta</taxon>
        <taxon>Spermatophyta</taxon>
        <taxon>Magnoliopsida</taxon>
        <taxon>eudicotyledons</taxon>
        <taxon>Gunneridae</taxon>
        <taxon>Pentapetalae</taxon>
        <taxon>rosids</taxon>
        <taxon>fabids</taxon>
        <taxon>Rosales</taxon>
        <taxon>Cannabaceae</taxon>
        <taxon>Trema</taxon>
    </lineage>
</organism>
<dbReference type="InterPro" id="IPR036955">
    <property type="entry name" value="AP2/ERF_dom_sf"/>
</dbReference>
<keyword evidence="4" id="KW-0804">Transcription</keyword>
<protein>
    <submittedName>
        <fullName evidence="8">AP2/ERF transcription factor</fullName>
    </submittedName>
</protein>
<dbReference type="GO" id="GO:0003700">
    <property type="term" value="F:DNA-binding transcription factor activity"/>
    <property type="evidence" value="ECO:0007669"/>
    <property type="project" value="InterPro"/>
</dbReference>
<dbReference type="GO" id="GO:0003677">
    <property type="term" value="F:DNA binding"/>
    <property type="evidence" value="ECO:0007669"/>
    <property type="project" value="UniProtKB-KW"/>
</dbReference>
<dbReference type="STRING" id="63057.A0A2P5BPN9"/>
<comment type="caution">
    <text evidence="8">The sequence shown here is derived from an EMBL/GenBank/DDBJ whole genome shotgun (WGS) entry which is preliminary data.</text>
</comment>
<feature type="region of interest" description="Disordered" evidence="6">
    <location>
        <begin position="50"/>
        <end position="108"/>
    </location>
</feature>
<dbReference type="OrthoDB" id="682005at2759"/>
<accession>A0A2P5BPN9</accession>
<dbReference type="EMBL" id="JXTC01000483">
    <property type="protein sequence ID" value="PON50704.1"/>
    <property type="molecule type" value="Genomic_DNA"/>
</dbReference>
<dbReference type="InParanoid" id="A0A2P5BPN9"/>
<dbReference type="PROSITE" id="PS51032">
    <property type="entry name" value="AP2_ERF"/>
    <property type="match status" value="1"/>
</dbReference>
<keyword evidence="5" id="KW-0539">Nucleus</keyword>
<dbReference type="Pfam" id="PF00847">
    <property type="entry name" value="AP2"/>
    <property type="match status" value="1"/>
</dbReference>